<keyword evidence="4" id="KW-1185">Reference proteome</keyword>
<keyword evidence="1" id="KW-0479">Metal-binding</keyword>
<evidence type="ECO:0000313" key="4">
    <source>
        <dbReference type="Proteomes" id="UP001430796"/>
    </source>
</evidence>
<dbReference type="PANTHER" id="PTHR12117">
    <property type="entry name" value="HISTONE ACETYLTRANSFERASE COMPLEX"/>
    <property type="match status" value="1"/>
</dbReference>
<reference evidence="3 4" key="1">
    <citation type="submission" date="2022-01" db="EMBL/GenBank/DDBJ databases">
        <title>Lysobacter chinensis sp. nov., a bacterium isolated from cow dung compost.</title>
        <authorList>
            <person name="Liu Y."/>
        </authorList>
    </citation>
    <scope>NUCLEOTIDE SEQUENCE [LARGE SCALE GENOMIC DNA]</scope>
    <source>
        <strain evidence="3 4">TLK-CK17</strain>
    </source>
</reference>
<dbReference type="Proteomes" id="UP001430796">
    <property type="component" value="Unassembled WGS sequence"/>
</dbReference>
<keyword evidence="1" id="KW-0408">Iron</keyword>
<dbReference type="PROSITE" id="PS51471">
    <property type="entry name" value="FE2OG_OXY"/>
    <property type="match status" value="1"/>
</dbReference>
<dbReference type="InterPro" id="IPR039558">
    <property type="entry name" value="TPA1/OFD1_N"/>
</dbReference>
<gene>
    <name evidence="3" type="ORF">L3V18_14125</name>
</gene>
<dbReference type="Pfam" id="PF13661">
    <property type="entry name" value="2OG-FeII_Oxy_4"/>
    <property type="match status" value="1"/>
</dbReference>
<name>A0ABS9HWK9_9GAMM</name>
<dbReference type="InterPro" id="IPR051842">
    <property type="entry name" value="uS12_prolyl_hydroxylase"/>
</dbReference>
<feature type="domain" description="Fe2OG dioxygenase" evidence="2">
    <location>
        <begin position="138"/>
        <end position="238"/>
    </location>
</feature>
<protein>
    <submittedName>
        <fullName evidence="3">2OG-Fe(II) oxygenase</fullName>
    </submittedName>
</protein>
<keyword evidence="1" id="KW-0560">Oxidoreductase</keyword>
<organism evidence="3 4">
    <name type="scientific">Marilutibacter chinensis</name>
    <dbReference type="NCBI Taxonomy" id="2912247"/>
    <lineage>
        <taxon>Bacteria</taxon>
        <taxon>Pseudomonadati</taxon>
        <taxon>Pseudomonadota</taxon>
        <taxon>Gammaproteobacteria</taxon>
        <taxon>Lysobacterales</taxon>
        <taxon>Lysobacteraceae</taxon>
        <taxon>Marilutibacter</taxon>
    </lineage>
</organism>
<reference evidence="3 4" key="3">
    <citation type="submission" date="2022-01" db="EMBL/GenBank/DDBJ databases">
        <authorList>
            <person name="Zhou L.Y."/>
        </authorList>
    </citation>
    <scope>NUCLEOTIDE SEQUENCE [LARGE SCALE GENOMIC DNA]</scope>
    <source>
        <strain evidence="3 4">TLK-CK17</strain>
    </source>
</reference>
<reference evidence="4" key="2">
    <citation type="submission" date="2022-01" db="EMBL/GenBank/DDBJ databases">
        <title>Lysobacter chinensis sp. nov., a bacterium isolated from cow dung compost.</title>
        <authorList>
            <person name="Zhou L.Y."/>
        </authorList>
    </citation>
    <scope>NUCLEOTIDE SEQUENCE [LARGE SCALE GENOMIC DNA]</scope>
    <source>
        <strain evidence="4">TLK-CK17</strain>
    </source>
</reference>
<proteinExistence type="inferred from homology"/>
<sequence>MINEALDIPRWRDALHREGRVQVADFLQADAAARLRQCLAEEVPWTLALRDAAAARTIDAATYAAMDDGDRLHLYVEAAVSAHGLQGDAAFRFAYDSYMMVPAYREGRDPGLLLHRVLELFNSPPYIAFARALSGDARIRRVNAQATRYRPGQFLRYHTDVDSSEGRLYAYVLNLSAHWQADWGGLLQFIDDGGRVTDTFLPRYNSLSLFAVPAGHAVSLVAPWAGEDRLAITGWWLS</sequence>
<dbReference type="RefSeq" id="WP_237055896.1">
    <property type="nucleotide sequence ID" value="NZ_JAKJPO010000009.1"/>
</dbReference>
<dbReference type="PANTHER" id="PTHR12117:SF0">
    <property type="entry name" value="PROLYL 3-HYDROXYLASE OGFOD1"/>
    <property type="match status" value="1"/>
</dbReference>
<accession>A0ABS9HWK9</accession>
<comment type="caution">
    <text evidence="3">The sequence shown here is derived from an EMBL/GenBank/DDBJ whole genome shotgun (WGS) entry which is preliminary data.</text>
</comment>
<evidence type="ECO:0000256" key="1">
    <source>
        <dbReference type="RuleBase" id="RU003682"/>
    </source>
</evidence>
<dbReference type="InterPro" id="IPR005123">
    <property type="entry name" value="Oxoglu/Fe-dep_dioxygenase_dom"/>
</dbReference>
<comment type="similarity">
    <text evidence="1">Belongs to the iron/ascorbate-dependent oxidoreductase family.</text>
</comment>
<dbReference type="Gene3D" id="2.60.120.620">
    <property type="entry name" value="q2cbj1_9rhob like domain"/>
    <property type="match status" value="1"/>
</dbReference>
<dbReference type="EMBL" id="JAKJPO010000009">
    <property type="protein sequence ID" value="MCF7222911.1"/>
    <property type="molecule type" value="Genomic_DNA"/>
</dbReference>
<evidence type="ECO:0000259" key="2">
    <source>
        <dbReference type="PROSITE" id="PS51471"/>
    </source>
</evidence>
<evidence type="ECO:0000313" key="3">
    <source>
        <dbReference type="EMBL" id="MCF7222911.1"/>
    </source>
</evidence>